<name>A0A6V7JGS3_9HYME</name>
<accession>A0A6V7JGS3</accession>
<dbReference type="GO" id="GO:0030163">
    <property type="term" value="P:protein catabolic process"/>
    <property type="evidence" value="ECO:0007669"/>
    <property type="project" value="UniProtKB-ARBA"/>
</dbReference>
<organism evidence="3">
    <name type="scientific">Bracon brevicornis</name>
    <dbReference type="NCBI Taxonomy" id="1563983"/>
    <lineage>
        <taxon>Eukaryota</taxon>
        <taxon>Metazoa</taxon>
        <taxon>Ecdysozoa</taxon>
        <taxon>Arthropoda</taxon>
        <taxon>Hexapoda</taxon>
        <taxon>Insecta</taxon>
        <taxon>Pterygota</taxon>
        <taxon>Neoptera</taxon>
        <taxon>Endopterygota</taxon>
        <taxon>Hymenoptera</taxon>
        <taxon>Apocrita</taxon>
        <taxon>Ichneumonoidea</taxon>
        <taxon>Braconidae</taxon>
        <taxon>Braconinae</taxon>
        <taxon>Bracon</taxon>
    </lineage>
</organism>
<dbReference type="Gene3D" id="3.30.710.10">
    <property type="entry name" value="Potassium Channel Kv1.1, Chain A"/>
    <property type="match status" value="1"/>
</dbReference>
<dbReference type="CDD" id="cd00121">
    <property type="entry name" value="MATH"/>
    <property type="match status" value="1"/>
</dbReference>
<dbReference type="InterPro" id="IPR000210">
    <property type="entry name" value="BTB/POZ_dom"/>
</dbReference>
<dbReference type="InterPro" id="IPR011333">
    <property type="entry name" value="SKP1/BTB/POZ_sf"/>
</dbReference>
<dbReference type="InterPro" id="IPR008974">
    <property type="entry name" value="TRAF-like"/>
</dbReference>
<dbReference type="Pfam" id="PF00651">
    <property type="entry name" value="BTB"/>
    <property type="match status" value="1"/>
</dbReference>
<dbReference type="SMART" id="SM00225">
    <property type="entry name" value="BTB"/>
    <property type="match status" value="1"/>
</dbReference>
<gene>
    <name evidence="3" type="ORF">BBRV_LOCUS47725</name>
</gene>
<dbReference type="AlphaFoldDB" id="A0A6V7JGS3"/>
<dbReference type="PROSITE" id="PS50097">
    <property type="entry name" value="BTB"/>
    <property type="match status" value="1"/>
</dbReference>
<dbReference type="PROSITE" id="PS50144">
    <property type="entry name" value="MATH"/>
    <property type="match status" value="1"/>
</dbReference>
<feature type="domain" description="BTB" evidence="1">
    <location>
        <begin position="181"/>
        <end position="249"/>
    </location>
</feature>
<dbReference type="PANTHER" id="PTHR24413">
    <property type="entry name" value="SPECKLE-TYPE POZ PROTEIN"/>
    <property type="match status" value="1"/>
</dbReference>
<evidence type="ECO:0000259" key="2">
    <source>
        <dbReference type="PROSITE" id="PS50144"/>
    </source>
</evidence>
<dbReference type="CDD" id="cd14733">
    <property type="entry name" value="BACK"/>
    <property type="match status" value="1"/>
</dbReference>
<dbReference type="Pfam" id="PF22486">
    <property type="entry name" value="MATH_2"/>
    <property type="match status" value="1"/>
</dbReference>
<evidence type="ECO:0008006" key="4">
    <source>
        <dbReference type="Google" id="ProtNLM"/>
    </source>
</evidence>
<proteinExistence type="predicted"/>
<dbReference type="Gene3D" id="2.60.210.10">
    <property type="entry name" value="Apoptosis, Tumor Necrosis Factor Receptor Associated Protein 2, Chain A"/>
    <property type="match status" value="1"/>
</dbReference>
<evidence type="ECO:0000313" key="3">
    <source>
        <dbReference type="EMBL" id="CAD1549215.1"/>
    </source>
</evidence>
<dbReference type="SUPFAM" id="SSF54695">
    <property type="entry name" value="POZ domain"/>
    <property type="match status" value="1"/>
</dbReference>
<evidence type="ECO:0000259" key="1">
    <source>
        <dbReference type="PROSITE" id="PS50097"/>
    </source>
</evidence>
<feature type="domain" description="MATH" evidence="2">
    <location>
        <begin position="16"/>
        <end position="142"/>
    </location>
</feature>
<reference evidence="3" key="1">
    <citation type="submission" date="2020-07" db="EMBL/GenBank/DDBJ databases">
        <authorList>
            <person name="Ferguson B K."/>
        </authorList>
    </citation>
    <scope>NUCLEOTIDE SEQUENCE</scope>
    <source>
        <strain evidence="3">L06</strain>
    </source>
</reference>
<protein>
    <recommendedName>
        <fullName evidence="4">BTB domain-containing protein</fullName>
    </recommendedName>
</protein>
<sequence length="341" mass="39700">MSPQKHRDKTEVKVELYTYEWEIHNFDLLHNNGLAVESSIFQVGNDKVQWKLSLYPNGDGTFDSDGYIGIFLRLVSPGTGPPVIITKCEISMMGRNITFKKDEFTHNYSFSTPQNGWSLFLHRDKCINALKSDRSMLVRCKIDKYTAIETKPVQRTKIFHIHNHRWEDDCRKLWQEPHLYSDVKLLVKNEKLPAHKLFLTIRSPIFAAMFTNENSEESKTNEIKIDDAEPAVVKAMLEFIYTDRVKNLNLYARKLFAIAHKYELERLKNLCEQTLYRSLNAQNAGEILMLAHSYGSLKFVDSIADFICEHFCDVVQSRAHYKIDNAQLLKRLMRSVAMLEL</sequence>
<dbReference type="EMBL" id="CADCXW020000015">
    <property type="protein sequence ID" value="CAD1549215.1"/>
    <property type="molecule type" value="Genomic_DNA"/>
</dbReference>
<dbReference type="InterPro" id="IPR002083">
    <property type="entry name" value="MATH/TRAF_dom"/>
</dbReference>
<dbReference type="SUPFAM" id="SSF49599">
    <property type="entry name" value="TRAF domain-like"/>
    <property type="match status" value="1"/>
</dbReference>